<keyword evidence="10" id="KW-1185">Reference proteome</keyword>
<evidence type="ECO:0000256" key="1">
    <source>
        <dbReference type="ARBA" id="ARBA00022450"/>
    </source>
</evidence>
<accession>A0A1W2AH54</accession>
<dbReference type="PROSITE" id="PS00012">
    <property type="entry name" value="PHOSPHOPANTETHEINE"/>
    <property type="match status" value="1"/>
</dbReference>
<dbReference type="InterPro" id="IPR036736">
    <property type="entry name" value="ACP-like_sf"/>
</dbReference>
<comment type="pathway">
    <text evidence="7">Lipid metabolism; fatty acid biosynthesis.</text>
</comment>
<comment type="function">
    <text evidence="7">Carrier of the growing fatty acid chain in fatty acid biosynthesis.</text>
</comment>
<dbReference type="SUPFAM" id="SSF47336">
    <property type="entry name" value="ACP-like"/>
    <property type="match status" value="1"/>
</dbReference>
<comment type="similarity">
    <text evidence="7">Belongs to the acyl carrier protein (ACP) family.</text>
</comment>
<dbReference type="Proteomes" id="UP000192790">
    <property type="component" value="Unassembled WGS sequence"/>
</dbReference>
<dbReference type="PROSITE" id="PS50075">
    <property type="entry name" value="CARRIER"/>
    <property type="match status" value="1"/>
</dbReference>
<keyword evidence="2 7" id="KW-0444">Lipid biosynthesis</keyword>
<dbReference type="STRING" id="1122930.SAMN02745168_1722"/>
<keyword evidence="4 7" id="KW-0276">Fatty acid metabolism</keyword>
<reference evidence="9 10" key="1">
    <citation type="submission" date="2017-04" db="EMBL/GenBank/DDBJ databases">
        <authorList>
            <person name="Afonso C.L."/>
            <person name="Miller P.J."/>
            <person name="Scott M.A."/>
            <person name="Spackman E."/>
            <person name="Goraichik I."/>
            <person name="Dimitrov K.M."/>
            <person name="Suarez D.L."/>
            <person name="Swayne D.E."/>
        </authorList>
    </citation>
    <scope>NUCLEOTIDE SEQUENCE [LARGE SCALE GENOMIC DNA]</scope>
    <source>
        <strain evidence="9 10">DSM 12816</strain>
    </source>
</reference>
<feature type="domain" description="Carrier" evidence="8">
    <location>
        <begin position="1"/>
        <end position="72"/>
    </location>
</feature>
<comment type="PTM">
    <text evidence="7">4'-phosphopantetheine is transferred from CoA to a specific serine of apo-ACP by AcpS. This modification is essential for activity because fatty acids are bound in thioester linkage to the sulfhydryl of the prosthetic group.</text>
</comment>
<dbReference type="AlphaFoldDB" id="A0A1W2AH54"/>
<keyword evidence="7" id="KW-0963">Cytoplasm</keyword>
<evidence type="ECO:0000313" key="10">
    <source>
        <dbReference type="Proteomes" id="UP000192790"/>
    </source>
</evidence>
<comment type="subcellular location">
    <subcellularLocation>
        <location evidence="7">Cytoplasm</location>
    </subcellularLocation>
</comment>
<dbReference type="OrthoDB" id="9804551at2"/>
<dbReference type="UniPathway" id="UPA00094"/>
<evidence type="ECO:0000256" key="2">
    <source>
        <dbReference type="ARBA" id="ARBA00022516"/>
    </source>
</evidence>
<gene>
    <name evidence="7" type="primary">acpP</name>
    <name evidence="9" type="ORF">SAMN02745168_1722</name>
</gene>
<keyword evidence="3 7" id="KW-0597">Phosphoprotein</keyword>
<evidence type="ECO:0000256" key="7">
    <source>
        <dbReference type="HAMAP-Rule" id="MF_01217"/>
    </source>
</evidence>
<keyword evidence="5 7" id="KW-0443">Lipid metabolism</keyword>
<dbReference type="GO" id="GO:0005829">
    <property type="term" value="C:cytosol"/>
    <property type="evidence" value="ECO:0007669"/>
    <property type="project" value="TreeGrafter"/>
</dbReference>
<dbReference type="Gene3D" id="1.10.1200.10">
    <property type="entry name" value="ACP-like"/>
    <property type="match status" value="1"/>
</dbReference>
<evidence type="ECO:0000313" key="9">
    <source>
        <dbReference type="EMBL" id="SMC60049.1"/>
    </source>
</evidence>
<dbReference type="Pfam" id="PF00550">
    <property type="entry name" value="PP-binding"/>
    <property type="match status" value="1"/>
</dbReference>
<dbReference type="InterPro" id="IPR003231">
    <property type="entry name" value="ACP"/>
</dbReference>
<protein>
    <recommendedName>
        <fullName evidence="7">Acyl carrier protein</fullName>
        <shortName evidence="7">ACP</shortName>
    </recommendedName>
</protein>
<dbReference type="PANTHER" id="PTHR20863">
    <property type="entry name" value="ACYL CARRIER PROTEIN"/>
    <property type="match status" value="1"/>
</dbReference>
<name>A0A1W2AH54_9FIRM</name>
<evidence type="ECO:0000259" key="8">
    <source>
        <dbReference type="PROSITE" id="PS50075"/>
    </source>
</evidence>
<dbReference type="GO" id="GO:0016020">
    <property type="term" value="C:membrane"/>
    <property type="evidence" value="ECO:0007669"/>
    <property type="project" value="GOC"/>
</dbReference>
<dbReference type="GO" id="GO:0000035">
    <property type="term" value="F:acyl binding"/>
    <property type="evidence" value="ECO:0007669"/>
    <property type="project" value="TreeGrafter"/>
</dbReference>
<sequence>MVLEKLSKLIAEHKDVDPAGITLETTLESLGLDSLEVVEIIMEFEEETGVAIEVNEKLKTVGDVVKLIGECE</sequence>
<dbReference type="PANTHER" id="PTHR20863:SF76">
    <property type="entry name" value="CARRIER DOMAIN-CONTAINING PROTEIN"/>
    <property type="match status" value="1"/>
</dbReference>
<dbReference type="EMBL" id="FWXW01000004">
    <property type="protein sequence ID" value="SMC60049.1"/>
    <property type="molecule type" value="Genomic_DNA"/>
</dbReference>
<dbReference type="InterPro" id="IPR009081">
    <property type="entry name" value="PP-bd_ACP"/>
</dbReference>
<evidence type="ECO:0000256" key="4">
    <source>
        <dbReference type="ARBA" id="ARBA00022832"/>
    </source>
</evidence>
<dbReference type="GO" id="GO:0009245">
    <property type="term" value="P:lipid A biosynthetic process"/>
    <property type="evidence" value="ECO:0007669"/>
    <property type="project" value="TreeGrafter"/>
</dbReference>
<evidence type="ECO:0000256" key="5">
    <source>
        <dbReference type="ARBA" id="ARBA00023098"/>
    </source>
</evidence>
<keyword evidence="1 7" id="KW-0596">Phosphopantetheine</keyword>
<dbReference type="GO" id="GO:0000036">
    <property type="term" value="F:acyl carrier activity"/>
    <property type="evidence" value="ECO:0007669"/>
    <property type="project" value="UniProtKB-UniRule"/>
</dbReference>
<feature type="modified residue" description="O-(pantetheine 4'-phosphoryl)serine" evidence="7">
    <location>
        <position position="34"/>
    </location>
</feature>
<dbReference type="RefSeq" id="WP_084234421.1">
    <property type="nucleotide sequence ID" value="NZ_FWXW01000004.1"/>
</dbReference>
<evidence type="ECO:0000256" key="6">
    <source>
        <dbReference type="ARBA" id="ARBA00023160"/>
    </source>
</evidence>
<dbReference type="HAMAP" id="MF_01217">
    <property type="entry name" value="Acyl_carrier"/>
    <property type="match status" value="1"/>
</dbReference>
<dbReference type="InterPro" id="IPR006162">
    <property type="entry name" value="Ppantetheine_attach_site"/>
</dbReference>
<proteinExistence type="inferred from homology"/>
<keyword evidence="6 7" id="KW-0275">Fatty acid biosynthesis</keyword>
<evidence type="ECO:0000256" key="3">
    <source>
        <dbReference type="ARBA" id="ARBA00022553"/>
    </source>
</evidence>
<organism evidence="9 10">
    <name type="scientific">Papillibacter cinnamivorans DSM 12816</name>
    <dbReference type="NCBI Taxonomy" id="1122930"/>
    <lineage>
        <taxon>Bacteria</taxon>
        <taxon>Bacillati</taxon>
        <taxon>Bacillota</taxon>
        <taxon>Clostridia</taxon>
        <taxon>Eubacteriales</taxon>
        <taxon>Oscillospiraceae</taxon>
        <taxon>Papillibacter</taxon>
    </lineage>
</organism>